<dbReference type="InterPro" id="IPR011050">
    <property type="entry name" value="Pectin_lyase_fold/virulence"/>
</dbReference>
<sequence>MKKFYKLLMVSTIAASSFNTLQATIRYVNISNTTGAAPYTSWASAGNDLQAVINESVAGDEIWIASGTYIPNSLPQGAIGTILGGATVLNSRDYTFFVKDGIKIYGGFSGTETLFTQRNPNINTTILSGDLGVLGSKDDNCYHVVVASDGTLGVTIDGFSITGGNADSSSGGMEVNGKSIFRWYGGGIYACYGKSIISNNIFYDNEAGNNGAGVHSMNNSNITISSNTFYNNKALGGGAIYSYTNNSIIISDNIIRNNTASTGAGLSTYYSTNTISGNKVYDNKVWGEGGGIYVTSGTSTINNNIIHHNTTDHNGGGGIYLNYGNNTIFNNAIYENTALGVGGGILLSGNNNLSNNIIYKNRSSTSGGGMYLSAGTHTIVNNTIYSNSINSNNEGGGVFTAVGSCTFKNNIFWDNKKGGFNNTVSSDFYNNKNSSQVSFSNNLLQLQSTMYTVGNFNSLGSNAQGNIFGQNPGFGNPANPLGADGIPLTNDDGLALLNNSICRSAGTISGAPVTDCTGATRTGIPNLGAYEVIFPLVLGVHDITDKTTLKIYPNPAKDYIYFSEAISDISIYTMDGKYMNASSTKEKVNVAHLPQGLYIITAKDRKGNIISQRFIKE</sequence>
<dbReference type="Gene3D" id="2.160.20.10">
    <property type="entry name" value="Single-stranded right-handed beta-helix, Pectin lyase-like"/>
    <property type="match status" value="1"/>
</dbReference>
<comment type="caution">
    <text evidence="5">The sequence shown here is derived from an EMBL/GenBank/DDBJ whole genome shotgun (WGS) entry which is preliminary data.</text>
</comment>
<evidence type="ECO:0000313" key="6">
    <source>
        <dbReference type="Proteomes" id="UP001595735"/>
    </source>
</evidence>
<keyword evidence="6" id="KW-1185">Reference proteome</keyword>
<proteinExistence type="predicted"/>
<keyword evidence="1 2" id="KW-0732">Signal</keyword>
<dbReference type="SMART" id="SM00710">
    <property type="entry name" value="PbH1"/>
    <property type="match status" value="9"/>
</dbReference>
<dbReference type="Pfam" id="PF13229">
    <property type="entry name" value="Beta_helix"/>
    <property type="match status" value="1"/>
</dbReference>
<accession>A0ABV7XWN0</accession>
<evidence type="ECO:0000313" key="5">
    <source>
        <dbReference type="EMBL" id="MFC3756912.1"/>
    </source>
</evidence>
<name>A0ABV7XWN0_9FLAO</name>
<protein>
    <submittedName>
        <fullName evidence="5">Right-handed parallel beta-helix repeat-containing protein</fullName>
    </submittedName>
</protein>
<dbReference type="Proteomes" id="UP001595735">
    <property type="component" value="Unassembled WGS sequence"/>
</dbReference>
<dbReference type="InterPro" id="IPR006626">
    <property type="entry name" value="PbH1"/>
</dbReference>
<feature type="domain" description="Secretion system C-terminal sorting" evidence="4">
    <location>
        <begin position="551"/>
        <end position="615"/>
    </location>
</feature>
<feature type="signal peptide" evidence="2">
    <location>
        <begin position="1"/>
        <end position="22"/>
    </location>
</feature>
<dbReference type="InterPro" id="IPR026444">
    <property type="entry name" value="Secre_tail"/>
</dbReference>
<evidence type="ECO:0000256" key="1">
    <source>
        <dbReference type="ARBA" id="ARBA00022729"/>
    </source>
</evidence>
<organism evidence="5 6">
    <name type="scientific">Chryseobacterium tructae</name>
    <dbReference type="NCBI Taxonomy" id="1037380"/>
    <lineage>
        <taxon>Bacteria</taxon>
        <taxon>Pseudomonadati</taxon>
        <taxon>Bacteroidota</taxon>
        <taxon>Flavobacteriia</taxon>
        <taxon>Flavobacteriales</taxon>
        <taxon>Weeksellaceae</taxon>
        <taxon>Chryseobacterium group</taxon>
        <taxon>Chryseobacterium</taxon>
    </lineage>
</organism>
<evidence type="ECO:0000259" key="4">
    <source>
        <dbReference type="Pfam" id="PF18962"/>
    </source>
</evidence>
<gene>
    <name evidence="5" type="ORF">ACFONJ_13110</name>
</gene>
<evidence type="ECO:0000259" key="3">
    <source>
        <dbReference type="Pfam" id="PF13229"/>
    </source>
</evidence>
<feature type="domain" description="Right handed beta helix" evidence="3">
    <location>
        <begin position="283"/>
        <end position="432"/>
    </location>
</feature>
<dbReference type="InterPro" id="IPR012334">
    <property type="entry name" value="Pectin_lyas_fold"/>
</dbReference>
<evidence type="ECO:0000256" key="2">
    <source>
        <dbReference type="SAM" id="SignalP"/>
    </source>
</evidence>
<dbReference type="EMBL" id="JBHRYO010000002">
    <property type="protein sequence ID" value="MFC3756912.1"/>
    <property type="molecule type" value="Genomic_DNA"/>
</dbReference>
<reference evidence="6" key="1">
    <citation type="journal article" date="2019" name="Int. J. Syst. Evol. Microbiol.">
        <title>The Global Catalogue of Microorganisms (GCM) 10K type strain sequencing project: providing services to taxonomists for standard genome sequencing and annotation.</title>
        <authorList>
            <consortium name="The Broad Institute Genomics Platform"/>
            <consortium name="The Broad Institute Genome Sequencing Center for Infectious Disease"/>
            <person name="Wu L."/>
            <person name="Ma J."/>
        </authorList>
    </citation>
    <scope>NUCLEOTIDE SEQUENCE [LARGE SCALE GENOMIC DNA]</scope>
    <source>
        <strain evidence="6">CECT 7798</strain>
    </source>
</reference>
<feature type="chain" id="PRO_5046359274" evidence="2">
    <location>
        <begin position="23"/>
        <end position="617"/>
    </location>
</feature>
<dbReference type="SUPFAM" id="SSF51126">
    <property type="entry name" value="Pectin lyase-like"/>
    <property type="match status" value="2"/>
</dbReference>
<dbReference type="RefSeq" id="WP_290297755.1">
    <property type="nucleotide sequence ID" value="NZ_JAUFQR010000001.1"/>
</dbReference>
<dbReference type="InterPro" id="IPR039448">
    <property type="entry name" value="Beta_helix"/>
</dbReference>
<dbReference type="Pfam" id="PF18962">
    <property type="entry name" value="Por_Secre_tail"/>
    <property type="match status" value="1"/>
</dbReference>